<dbReference type="Proteomes" id="UP000046395">
    <property type="component" value="Unassembled WGS sequence"/>
</dbReference>
<dbReference type="WBParaSite" id="TMUE_1000004257.1">
    <property type="protein sequence ID" value="TMUE_1000004257.1"/>
    <property type="gene ID" value="WBGene00298893"/>
</dbReference>
<proteinExistence type="predicted"/>
<dbReference type="AlphaFoldDB" id="A0A5S6QBB8"/>
<evidence type="ECO:0000313" key="2">
    <source>
        <dbReference type="WBParaSite" id="TMUE_1000004257.1"/>
    </source>
</evidence>
<sequence length="98" mass="11169">MSFNIFEACKRFKEEEAAIRFLQEKGKAAVVPDGDVKRLAAGRKFLYEGCLFHTGQVGTDEGSRSHILMELWIYENVILFPGIRDEQQLCGWIAEMPS</sequence>
<protein>
    <submittedName>
        <fullName evidence="2">Uncharacterized protein</fullName>
    </submittedName>
</protein>
<reference evidence="2" key="1">
    <citation type="submission" date="2019-12" db="UniProtKB">
        <authorList>
            <consortium name="WormBaseParasite"/>
        </authorList>
    </citation>
    <scope>IDENTIFICATION</scope>
</reference>
<organism evidence="1 2">
    <name type="scientific">Trichuris muris</name>
    <name type="common">Mouse whipworm</name>
    <dbReference type="NCBI Taxonomy" id="70415"/>
    <lineage>
        <taxon>Eukaryota</taxon>
        <taxon>Metazoa</taxon>
        <taxon>Ecdysozoa</taxon>
        <taxon>Nematoda</taxon>
        <taxon>Enoplea</taxon>
        <taxon>Dorylaimia</taxon>
        <taxon>Trichinellida</taxon>
        <taxon>Trichuridae</taxon>
        <taxon>Trichuris</taxon>
    </lineage>
</organism>
<accession>A0A5S6QBB8</accession>
<name>A0A5S6QBB8_TRIMR</name>
<evidence type="ECO:0000313" key="1">
    <source>
        <dbReference type="Proteomes" id="UP000046395"/>
    </source>
</evidence>
<keyword evidence="1" id="KW-1185">Reference proteome</keyword>